<proteinExistence type="predicted"/>
<sequence>MRGFLSLFIALLASSMVIALPNGDPPKKDEKDKDKDKDKYTTECKKEYITSHIVVTSPYTTYTTKTVHVPETKVVHVPKTETTTKTKFVEDVVHTKKPVVYTDYKTVSKPYLVTVTSYSVETVKQEKTSYTRVEYTTTKTKVDTKEKTTSYPSTYTTQKEVTTHVPVTTHKAYTTDYVKTEEKCYTKKKGGHHGHY</sequence>
<name>A0ABQ9NTU5_9PEZI</name>
<keyword evidence="3" id="KW-1185">Reference proteome</keyword>
<evidence type="ECO:0000313" key="3">
    <source>
        <dbReference type="Proteomes" id="UP001172684"/>
    </source>
</evidence>
<feature type="chain" id="PRO_5045247094" evidence="1">
    <location>
        <begin position="20"/>
        <end position="196"/>
    </location>
</feature>
<protein>
    <submittedName>
        <fullName evidence="2">Uncharacterized protein</fullName>
    </submittedName>
</protein>
<gene>
    <name evidence="2" type="ORF">H2201_003968</name>
</gene>
<feature type="signal peptide" evidence="1">
    <location>
        <begin position="1"/>
        <end position="19"/>
    </location>
</feature>
<accession>A0ABQ9NTU5</accession>
<dbReference type="EMBL" id="JAPDRL010000024">
    <property type="protein sequence ID" value="KAJ9665844.1"/>
    <property type="molecule type" value="Genomic_DNA"/>
</dbReference>
<evidence type="ECO:0000313" key="2">
    <source>
        <dbReference type="EMBL" id="KAJ9665844.1"/>
    </source>
</evidence>
<evidence type="ECO:0000256" key="1">
    <source>
        <dbReference type="SAM" id="SignalP"/>
    </source>
</evidence>
<reference evidence="2" key="1">
    <citation type="submission" date="2022-10" db="EMBL/GenBank/DDBJ databases">
        <title>Culturing micro-colonial fungi from biological soil crusts in the Mojave desert and describing Neophaeococcomyces mojavensis, and introducing the new genera and species Taxawa tesnikishii.</title>
        <authorList>
            <person name="Kurbessoian T."/>
            <person name="Stajich J.E."/>
        </authorList>
    </citation>
    <scope>NUCLEOTIDE SEQUENCE</scope>
    <source>
        <strain evidence="2">TK_1</strain>
    </source>
</reference>
<organism evidence="2 3">
    <name type="scientific">Coniosporium apollinis</name>
    <dbReference type="NCBI Taxonomy" id="61459"/>
    <lineage>
        <taxon>Eukaryota</taxon>
        <taxon>Fungi</taxon>
        <taxon>Dikarya</taxon>
        <taxon>Ascomycota</taxon>
        <taxon>Pezizomycotina</taxon>
        <taxon>Dothideomycetes</taxon>
        <taxon>Dothideomycetes incertae sedis</taxon>
        <taxon>Coniosporium</taxon>
    </lineage>
</organism>
<comment type="caution">
    <text evidence="2">The sequence shown here is derived from an EMBL/GenBank/DDBJ whole genome shotgun (WGS) entry which is preliminary data.</text>
</comment>
<keyword evidence="1" id="KW-0732">Signal</keyword>
<dbReference type="Proteomes" id="UP001172684">
    <property type="component" value="Unassembled WGS sequence"/>
</dbReference>